<gene>
    <name evidence="2" type="ORF">WN51_08115</name>
</gene>
<dbReference type="Proteomes" id="UP000053105">
    <property type="component" value="Unassembled WGS sequence"/>
</dbReference>
<evidence type="ECO:0000256" key="1">
    <source>
        <dbReference type="SAM" id="MobiDB-lite"/>
    </source>
</evidence>
<proteinExistence type="predicted"/>
<accession>A0A0N0BBL3</accession>
<sequence>MFQERTSARQRHSYSSNIYRPDSYFDKLSQYSSRLLVFPTDKCDMNAKELNPLNEQRVELNERQNDFAGSDSHKPTCLKHTRKISRLIERQSGSSPISRVPISHVNHQKRVTFLNDVYRTTCVELQGSDCKAQHVFGHTVYGQIADDPETVQEGVRLSEIIRISFRTDDASKTNGQKPCNKYVMYVIVSSIDKHLTYALAPTGATASPGRSSDRIESNSSEKEKRNLLRDLQKKISLKKIRDESNWELRHSLTNRRFKDGCAYMIDKTTYEEENLT</sequence>
<evidence type="ECO:0000313" key="2">
    <source>
        <dbReference type="EMBL" id="KOX67742.1"/>
    </source>
</evidence>
<reference evidence="2 3" key="1">
    <citation type="submission" date="2015-07" db="EMBL/GenBank/DDBJ databases">
        <title>The genome of Melipona quadrifasciata.</title>
        <authorList>
            <person name="Pan H."/>
            <person name="Kapheim K."/>
        </authorList>
    </citation>
    <scope>NUCLEOTIDE SEQUENCE [LARGE SCALE GENOMIC DNA]</scope>
    <source>
        <strain evidence="2">0111107301</strain>
        <tissue evidence="2">Whole body</tissue>
    </source>
</reference>
<name>A0A0N0BBL3_9HYME</name>
<dbReference type="EMBL" id="KQ435984">
    <property type="protein sequence ID" value="KOX67742.1"/>
    <property type="molecule type" value="Genomic_DNA"/>
</dbReference>
<keyword evidence="3" id="KW-1185">Reference proteome</keyword>
<protein>
    <submittedName>
        <fullName evidence="2">Uncharacterized protein</fullName>
    </submittedName>
</protein>
<dbReference type="AlphaFoldDB" id="A0A0N0BBL3"/>
<evidence type="ECO:0000313" key="3">
    <source>
        <dbReference type="Proteomes" id="UP000053105"/>
    </source>
</evidence>
<organism evidence="2 3">
    <name type="scientific">Melipona quadrifasciata</name>
    <dbReference type="NCBI Taxonomy" id="166423"/>
    <lineage>
        <taxon>Eukaryota</taxon>
        <taxon>Metazoa</taxon>
        <taxon>Ecdysozoa</taxon>
        <taxon>Arthropoda</taxon>
        <taxon>Hexapoda</taxon>
        <taxon>Insecta</taxon>
        <taxon>Pterygota</taxon>
        <taxon>Neoptera</taxon>
        <taxon>Endopterygota</taxon>
        <taxon>Hymenoptera</taxon>
        <taxon>Apocrita</taxon>
        <taxon>Aculeata</taxon>
        <taxon>Apoidea</taxon>
        <taxon>Anthophila</taxon>
        <taxon>Apidae</taxon>
        <taxon>Melipona</taxon>
    </lineage>
</organism>
<feature type="compositionally biased region" description="Basic and acidic residues" evidence="1">
    <location>
        <begin position="211"/>
        <end position="223"/>
    </location>
</feature>
<feature type="region of interest" description="Disordered" evidence="1">
    <location>
        <begin position="202"/>
        <end position="223"/>
    </location>
</feature>